<reference evidence="1 2" key="1">
    <citation type="submission" date="2018-11" db="EMBL/GenBank/DDBJ databases">
        <title>Complete genome sequence of Nocardioides baekrokdamisoli strain KCTC 39748.</title>
        <authorList>
            <person name="Kang S.W."/>
            <person name="Lee K.C."/>
            <person name="Kim K.K."/>
            <person name="Kim J.S."/>
            <person name="Kim D.S."/>
            <person name="Ko S.H."/>
            <person name="Yang S.H."/>
            <person name="Shin Y.K."/>
            <person name="Lee J.S."/>
        </authorList>
    </citation>
    <scope>NUCLEOTIDE SEQUENCE [LARGE SCALE GENOMIC DNA]</scope>
    <source>
        <strain evidence="1 2">KCTC 39748</strain>
    </source>
</reference>
<dbReference type="PANTHER" id="PTHR48100:SF51">
    <property type="entry name" value="PHOSPHOGLYCERATE MUTASE"/>
    <property type="match status" value="1"/>
</dbReference>
<dbReference type="CDD" id="cd07067">
    <property type="entry name" value="HP_PGM_like"/>
    <property type="match status" value="1"/>
</dbReference>
<dbReference type="InterPro" id="IPR050275">
    <property type="entry name" value="PGM_Phosphatase"/>
</dbReference>
<dbReference type="InterPro" id="IPR029033">
    <property type="entry name" value="His_PPase_superfam"/>
</dbReference>
<dbReference type="InterPro" id="IPR013078">
    <property type="entry name" value="His_Pase_superF_clade-1"/>
</dbReference>
<gene>
    <name evidence="1" type="ORF">Back2_21210</name>
</gene>
<dbReference type="GO" id="GO:0016791">
    <property type="term" value="F:phosphatase activity"/>
    <property type="evidence" value="ECO:0007669"/>
    <property type="project" value="TreeGrafter"/>
</dbReference>
<evidence type="ECO:0000313" key="1">
    <source>
        <dbReference type="EMBL" id="BBH17834.1"/>
    </source>
</evidence>
<dbReference type="GO" id="GO:0005737">
    <property type="term" value="C:cytoplasm"/>
    <property type="evidence" value="ECO:0007669"/>
    <property type="project" value="TreeGrafter"/>
</dbReference>
<accession>A0A3G9J315</accession>
<keyword evidence="2" id="KW-1185">Reference proteome</keyword>
<name>A0A3G9J315_9ACTN</name>
<dbReference type="AlphaFoldDB" id="A0A3G9J315"/>
<dbReference type="KEGG" id="nbe:Back2_21210"/>
<evidence type="ECO:0000313" key="2">
    <source>
        <dbReference type="Proteomes" id="UP000271573"/>
    </source>
</evidence>
<dbReference type="RefSeq" id="WP_174233042.1">
    <property type="nucleotide sequence ID" value="NZ_AP019307.1"/>
</dbReference>
<sequence length="231" mass="25777">MTERADLTPDTVVHLLRHGEVHNPEGILYGRRPGFHLSELGLAMAEQVGEWLQDRDITHLVSSPLERAQETAAPLARLKGLTPTIDDRVIESENWFEGKRFGVGDNALKHPSSWAKLYNPFKPSWGEPYKVIGDRMFAAIHDARDAARGHEALIVSHQLPVWVARLKAEGRSYLHDPRSRQCTLCSLTTLHFAGDRLVQISYAEPVGEMIPAKDKKAAFSTGGASEENRAR</sequence>
<dbReference type="SMART" id="SM00855">
    <property type="entry name" value="PGAM"/>
    <property type="match status" value="1"/>
</dbReference>
<protein>
    <submittedName>
        <fullName evidence="1">Phosphoglycerate mutase</fullName>
    </submittedName>
</protein>
<dbReference type="SUPFAM" id="SSF53254">
    <property type="entry name" value="Phosphoglycerate mutase-like"/>
    <property type="match status" value="1"/>
</dbReference>
<organism evidence="1 2">
    <name type="scientific">Nocardioides baekrokdamisoli</name>
    <dbReference type="NCBI Taxonomy" id="1804624"/>
    <lineage>
        <taxon>Bacteria</taxon>
        <taxon>Bacillati</taxon>
        <taxon>Actinomycetota</taxon>
        <taxon>Actinomycetes</taxon>
        <taxon>Propionibacteriales</taxon>
        <taxon>Nocardioidaceae</taxon>
        <taxon>Nocardioides</taxon>
    </lineage>
</organism>
<dbReference type="Proteomes" id="UP000271573">
    <property type="component" value="Chromosome"/>
</dbReference>
<proteinExistence type="predicted"/>
<dbReference type="Gene3D" id="3.40.50.1240">
    <property type="entry name" value="Phosphoglycerate mutase-like"/>
    <property type="match status" value="1"/>
</dbReference>
<dbReference type="EMBL" id="AP019307">
    <property type="protein sequence ID" value="BBH17834.1"/>
    <property type="molecule type" value="Genomic_DNA"/>
</dbReference>
<dbReference type="Pfam" id="PF00300">
    <property type="entry name" value="His_Phos_1"/>
    <property type="match status" value="1"/>
</dbReference>
<dbReference type="PANTHER" id="PTHR48100">
    <property type="entry name" value="BROAD-SPECIFICITY PHOSPHATASE YOR283W-RELATED"/>
    <property type="match status" value="1"/>
</dbReference>